<feature type="transmembrane region" description="Helical" evidence="1">
    <location>
        <begin position="12"/>
        <end position="30"/>
    </location>
</feature>
<dbReference type="Proteomes" id="UP000230906">
    <property type="component" value="Unassembled WGS sequence"/>
</dbReference>
<evidence type="ECO:0000259" key="2">
    <source>
        <dbReference type="Pfam" id="PF18893"/>
    </source>
</evidence>
<dbReference type="EMBL" id="PCYJ01000006">
    <property type="protein sequence ID" value="PIR45643.1"/>
    <property type="molecule type" value="Genomic_DNA"/>
</dbReference>
<protein>
    <recommendedName>
        <fullName evidence="2">DUF5652 domain-containing protein</fullName>
    </recommendedName>
</protein>
<keyword evidence="1" id="KW-0472">Membrane</keyword>
<name>A0A2H0RGL3_9BACT</name>
<feature type="domain" description="DUF5652" evidence="2">
    <location>
        <begin position="13"/>
        <end position="70"/>
    </location>
</feature>
<reference evidence="3 4" key="1">
    <citation type="submission" date="2017-09" db="EMBL/GenBank/DDBJ databases">
        <title>Depth-based differentiation of microbial function through sediment-hosted aquifers and enrichment of novel symbionts in the deep terrestrial subsurface.</title>
        <authorList>
            <person name="Probst A.J."/>
            <person name="Ladd B."/>
            <person name="Jarett J.K."/>
            <person name="Geller-Mcgrath D.E."/>
            <person name="Sieber C.M."/>
            <person name="Emerson J.B."/>
            <person name="Anantharaman K."/>
            <person name="Thomas B.C."/>
            <person name="Malmstrom R."/>
            <person name="Stieglmeier M."/>
            <person name="Klingl A."/>
            <person name="Woyke T."/>
            <person name="Ryan C.M."/>
            <person name="Banfield J.F."/>
        </authorList>
    </citation>
    <scope>NUCLEOTIDE SEQUENCE [LARGE SCALE GENOMIC DNA]</scope>
    <source>
        <strain evidence="3">CG10_big_fil_rev_8_21_14_0_10_50_13</strain>
    </source>
</reference>
<accession>A0A2H0RGL3</accession>
<evidence type="ECO:0000313" key="3">
    <source>
        <dbReference type="EMBL" id="PIR45643.1"/>
    </source>
</evidence>
<sequence>MTEAETFNFLINNWWLLVAISIWTIPWKGWALWKASKRNEPWWFVILLVLNTAAILEIIYIFFITKRKKQLHLDL</sequence>
<dbReference type="AlphaFoldDB" id="A0A2H0RGL3"/>
<proteinExistence type="predicted"/>
<feature type="transmembrane region" description="Helical" evidence="1">
    <location>
        <begin position="42"/>
        <end position="63"/>
    </location>
</feature>
<gene>
    <name evidence="3" type="ORF">COV09_00270</name>
</gene>
<comment type="caution">
    <text evidence="3">The sequence shown here is derived from an EMBL/GenBank/DDBJ whole genome shotgun (WGS) entry which is preliminary data.</text>
</comment>
<organism evidence="3 4">
    <name type="scientific">Candidatus Vogelbacteria bacterium CG10_big_fil_rev_8_21_14_0_10_50_13</name>
    <dbReference type="NCBI Taxonomy" id="1975044"/>
    <lineage>
        <taxon>Bacteria</taxon>
        <taxon>Candidatus Vogeliibacteriota</taxon>
    </lineage>
</organism>
<keyword evidence="1" id="KW-1133">Transmembrane helix</keyword>
<evidence type="ECO:0000313" key="4">
    <source>
        <dbReference type="Proteomes" id="UP000230906"/>
    </source>
</evidence>
<keyword evidence="1" id="KW-0812">Transmembrane</keyword>
<dbReference type="Pfam" id="PF18893">
    <property type="entry name" value="DUF5652"/>
    <property type="match status" value="1"/>
</dbReference>
<dbReference type="InterPro" id="IPR043712">
    <property type="entry name" value="DUF5652"/>
</dbReference>
<evidence type="ECO:0000256" key="1">
    <source>
        <dbReference type="SAM" id="Phobius"/>
    </source>
</evidence>